<sequence length="98" mass="10939">MTDSKIGEIATAVLKRRFAEAGFLNAEAATEEDFDGGPIVRVMAHFARPLHDLRTFVSSAGAIRDELSKSGEERFVILTHDYPGSEREVDEDEDELER</sequence>
<accession>A0A2D2D2H7</accession>
<gene>
    <name evidence="1" type="ORF">CQW49_15755</name>
</gene>
<name>A0A2D2D2H7_METT3</name>
<dbReference type="Proteomes" id="UP000230709">
    <property type="component" value="Chromosome"/>
</dbReference>
<dbReference type="EMBL" id="CP023737">
    <property type="protein sequence ID" value="ATQ69174.1"/>
    <property type="molecule type" value="Genomic_DNA"/>
</dbReference>
<dbReference type="STRING" id="595536.GCA_000178815_02030"/>
<keyword evidence="2" id="KW-1185">Reference proteome</keyword>
<reference evidence="2" key="1">
    <citation type="submission" date="2017-10" db="EMBL/GenBank/DDBJ databases">
        <title>Completed PacBio SMRT sequence of Methylosinus trichosporium OB3b reveals presence of a third large plasmid.</title>
        <authorList>
            <person name="Charles T.C."/>
            <person name="Lynch M.D.J."/>
            <person name="Heil J.R."/>
            <person name="Cheng J."/>
        </authorList>
    </citation>
    <scope>NUCLEOTIDE SEQUENCE [LARGE SCALE GENOMIC DNA]</scope>
    <source>
        <strain evidence="2">OB3b</strain>
    </source>
</reference>
<evidence type="ECO:0000313" key="1">
    <source>
        <dbReference type="EMBL" id="ATQ69174.1"/>
    </source>
</evidence>
<proteinExistence type="predicted"/>
<dbReference type="AlphaFoldDB" id="A0A2D2D2H7"/>
<evidence type="ECO:0000313" key="2">
    <source>
        <dbReference type="Proteomes" id="UP000230709"/>
    </source>
</evidence>
<organism evidence="1 2">
    <name type="scientific">Methylosinus trichosporium (strain ATCC 35070 / NCIMB 11131 / UNIQEM 75 / OB3b)</name>
    <dbReference type="NCBI Taxonomy" id="595536"/>
    <lineage>
        <taxon>Bacteria</taxon>
        <taxon>Pseudomonadati</taxon>
        <taxon>Pseudomonadota</taxon>
        <taxon>Alphaproteobacteria</taxon>
        <taxon>Hyphomicrobiales</taxon>
        <taxon>Methylocystaceae</taxon>
        <taxon>Methylosinus</taxon>
    </lineage>
</organism>
<dbReference type="KEGG" id="mtw:CQW49_15755"/>
<protein>
    <submittedName>
        <fullName evidence="1">Uncharacterized protein</fullName>
    </submittedName>
</protein>